<dbReference type="InterPro" id="IPR025164">
    <property type="entry name" value="Toastrack_DUF4097"/>
</dbReference>
<evidence type="ECO:0000259" key="1">
    <source>
        <dbReference type="Pfam" id="PF13349"/>
    </source>
</evidence>
<accession>A0ABT1V2G7</accession>
<keyword evidence="3" id="KW-1185">Reference proteome</keyword>
<gene>
    <name evidence="2" type="ORF">NP777_25545</name>
</gene>
<name>A0ABT1V2G7_9ACTN</name>
<dbReference type="Pfam" id="PF13349">
    <property type="entry name" value="DUF4097"/>
    <property type="match status" value="1"/>
</dbReference>
<protein>
    <submittedName>
        <fullName evidence="2">DUF4097 domain-containing protein</fullName>
    </submittedName>
</protein>
<dbReference type="EMBL" id="JANIAA010000019">
    <property type="protein sequence ID" value="MCQ8191576.1"/>
    <property type="molecule type" value="Genomic_DNA"/>
</dbReference>
<reference evidence="2 3" key="1">
    <citation type="submission" date="2022-07" db="EMBL/GenBank/DDBJ databases">
        <authorList>
            <person name="Phongsopitanun W."/>
            <person name="Tanasupawat S."/>
        </authorList>
    </citation>
    <scope>NUCLEOTIDE SEQUENCE [LARGE SCALE GENOMIC DNA]</scope>
    <source>
        <strain evidence="2 3">RCU-064</strain>
    </source>
</reference>
<sequence>MPAYETPEPISVTIELPVGDIRIVASDRADTVVTVVPTDATRDSDAKAAERVSVDYSGGRLLVKAPKQYLPFGHSGSSDVRIEMPAGSRLRGAVGSAALRCDGRLGMCHFKSGMGDIELEETDGLYLEASSGDVTVRRVNGRADVTLGSGTVRLAELDGPSVIKNTNGDVWVGVAHDDARLTAANGSVSLDRAHGSVEVKVANGSIGLGEVQRGSIGVETGVGELEVGIREGTAARLDLRTRRGTVRNYLTSADGPMPTEETVEVRARTSMGDIVIRRA</sequence>
<dbReference type="Proteomes" id="UP001204746">
    <property type="component" value="Unassembled WGS sequence"/>
</dbReference>
<evidence type="ECO:0000313" key="2">
    <source>
        <dbReference type="EMBL" id="MCQ8191576.1"/>
    </source>
</evidence>
<organism evidence="2 3">
    <name type="scientific">Streptomyces rugosispiralis</name>
    <dbReference type="NCBI Taxonomy" id="2967341"/>
    <lineage>
        <taxon>Bacteria</taxon>
        <taxon>Bacillati</taxon>
        <taxon>Actinomycetota</taxon>
        <taxon>Actinomycetes</taxon>
        <taxon>Kitasatosporales</taxon>
        <taxon>Streptomycetaceae</taxon>
        <taxon>Streptomyces</taxon>
    </lineage>
</organism>
<proteinExistence type="predicted"/>
<comment type="caution">
    <text evidence="2">The sequence shown here is derived from an EMBL/GenBank/DDBJ whole genome shotgun (WGS) entry which is preliminary data.</text>
</comment>
<dbReference type="RefSeq" id="WP_256652533.1">
    <property type="nucleotide sequence ID" value="NZ_JANIAA010000019.1"/>
</dbReference>
<evidence type="ECO:0000313" key="3">
    <source>
        <dbReference type="Proteomes" id="UP001204746"/>
    </source>
</evidence>
<feature type="domain" description="DUF4097" evidence="1">
    <location>
        <begin position="19"/>
        <end position="275"/>
    </location>
</feature>